<accession>A0ABS4GDZ7</accession>
<evidence type="ECO:0000313" key="2">
    <source>
        <dbReference type="Proteomes" id="UP001519342"/>
    </source>
</evidence>
<evidence type="ECO:0000313" key="1">
    <source>
        <dbReference type="EMBL" id="MBP1925590.1"/>
    </source>
</evidence>
<protein>
    <submittedName>
        <fullName evidence="1">Uncharacterized protein</fullName>
    </submittedName>
</protein>
<sequence length="171" mass="19852">MNYHDIRKIFNIDETYTSYSKRNYKKVNSTYSVFMTETPVNTETGFLEIYITKDLGREFPIDAVITIYTKQGDTQVPVKSLIATENPTIIELPVANLLGDLIESPEYFFTTYDLTIESLGYYKITTLNIRLFPNITTSFYYNLNKIIQGEPIEEEIINLPPHPRDKLINDN</sequence>
<dbReference type="EMBL" id="JAGGKS010000003">
    <property type="protein sequence ID" value="MBP1925590.1"/>
    <property type="molecule type" value="Genomic_DNA"/>
</dbReference>
<gene>
    <name evidence="1" type="ORF">J2Z76_001449</name>
</gene>
<organism evidence="1 2">
    <name type="scientific">Sedimentibacter acidaminivorans</name>
    <dbReference type="NCBI Taxonomy" id="913099"/>
    <lineage>
        <taxon>Bacteria</taxon>
        <taxon>Bacillati</taxon>
        <taxon>Bacillota</taxon>
        <taxon>Tissierellia</taxon>
        <taxon>Sedimentibacter</taxon>
    </lineage>
</organism>
<reference evidence="1 2" key="1">
    <citation type="submission" date="2021-03" db="EMBL/GenBank/DDBJ databases">
        <title>Genomic Encyclopedia of Type Strains, Phase IV (KMG-IV): sequencing the most valuable type-strain genomes for metagenomic binning, comparative biology and taxonomic classification.</title>
        <authorList>
            <person name="Goeker M."/>
        </authorList>
    </citation>
    <scope>NUCLEOTIDE SEQUENCE [LARGE SCALE GENOMIC DNA]</scope>
    <source>
        <strain evidence="1 2">DSM 24004</strain>
    </source>
</reference>
<keyword evidence="2" id="KW-1185">Reference proteome</keyword>
<name>A0ABS4GDZ7_9FIRM</name>
<comment type="caution">
    <text evidence="1">The sequence shown here is derived from an EMBL/GenBank/DDBJ whole genome shotgun (WGS) entry which is preliminary data.</text>
</comment>
<proteinExistence type="predicted"/>
<dbReference type="Proteomes" id="UP001519342">
    <property type="component" value="Unassembled WGS sequence"/>
</dbReference>
<dbReference type="RefSeq" id="WP_209511312.1">
    <property type="nucleotide sequence ID" value="NZ_JAGGKS010000003.1"/>
</dbReference>